<dbReference type="AlphaFoldDB" id="A0A180FWT5"/>
<reference evidence="3" key="1">
    <citation type="submission" date="2009-11" db="EMBL/GenBank/DDBJ databases">
        <authorList>
            <consortium name="The Broad Institute Genome Sequencing Platform"/>
            <person name="Ward D."/>
            <person name="Feldgarden M."/>
            <person name="Earl A."/>
            <person name="Young S.K."/>
            <person name="Zeng Q."/>
            <person name="Koehrsen M."/>
            <person name="Alvarado L."/>
            <person name="Berlin A."/>
            <person name="Bochicchio J."/>
            <person name="Borenstein D."/>
            <person name="Chapman S.B."/>
            <person name="Chen Z."/>
            <person name="Engels R."/>
            <person name="Freedman E."/>
            <person name="Gellesch M."/>
            <person name="Goldberg J."/>
            <person name="Griggs A."/>
            <person name="Gujja S."/>
            <person name="Heilman E."/>
            <person name="Heiman D."/>
            <person name="Hepburn T."/>
            <person name="Howarth C."/>
            <person name="Jen D."/>
            <person name="Larson L."/>
            <person name="Lewis B."/>
            <person name="Mehta T."/>
            <person name="Park D."/>
            <person name="Pearson M."/>
            <person name="Roberts A."/>
            <person name="Saif S."/>
            <person name="Shea T."/>
            <person name="Shenoy N."/>
            <person name="Sisk P."/>
            <person name="Stolte C."/>
            <person name="Sykes S."/>
            <person name="Thomson T."/>
            <person name="Walk T."/>
            <person name="White J."/>
            <person name="Yandava C."/>
            <person name="Izard J."/>
            <person name="Baranova O.V."/>
            <person name="Blanton J.M."/>
            <person name="Tanner A.C."/>
            <person name="Dewhirst F.E."/>
            <person name="Haas B."/>
            <person name="Nusbaum C."/>
            <person name="Birren B."/>
        </authorList>
    </citation>
    <scope>NUCLEOTIDE SEQUENCE [LARGE SCALE GENOMIC DNA]</scope>
    <source>
        <strain evidence="3">1-1 BBBD Race 1</strain>
    </source>
</reference>
<proteinExistence type="predicted"/>
<name>A0A180FWT5_PUCT1</name>
<evidence type="ECO:0000313" key="3">
    <source>
        <dbReference type="EMBL" id="OAV84861.1"/>
    </source>
</evidence>
<feature type="compositionally biased region" description="Polar residues" evidence="1">
    <location>
        <begin position="1"/>
        <end position="11"/>
    </location>
</feature>
<evidence type="ECO:0000256" key="2">
    <source>
        <dbReference type="SAM" id="Phobius"/>
    </source>
</evidence>
<evidence type="ECO:0008006" key="6">
    <source>
        <dbReference type="Google" id="ProtNLM"/>
    </source>
</evidence>
<evidence type="ECO:0000256" key="1">
    <source>
        <dbReference type="SAM" id="MobiDB-lite"/>
    </source>
</evidence>
<keyword evidence="2" id="KW-1133">Transmembrane helix</keyword>
<keyword evidence="2" id="KW-0472">Membrane</keyword>
<organism evidence="3">
    <name type="scientific">Puccinia triticina (isolate 1-1 / race 1 (BBBD))</name>
    <name type="common">Brown leaf rust fungus</name>
    <dbReference type="NCBI Taxonomy" id="630390"/>
    <lineage>
        <taxon>Eukaryota</taxon>
        <taxon>Fungi</taxon>
        <taxon>Dikarya</taxon>
        <taxon>Basidiomycota</taxon>
        <taxon>Pucciniomycotina</taxon>
        <taxon>Pucciniomycetes</taxon>
        <taxon>Pucciniales</taxon>
        <taxon>Pucciniaceae</taxon>
        <taxon>Puccinia</taxon>
    </lineage>
</organism>
<evidence type="ECO:0000313" key="4">
    <source>
        <dbReference type="EnsemblFungi" id="PTTG_12091-t43_1-p1"/>
    </source>
</evidence>
<reference evidence="3" key="2">
    <citation type="submission" date="2016-05" db="EMBL/GenBank/DDBJ databases">
        <title>Comparative analysis highlights variable genome content of wheat rusts and divergence of the mating loci.</title>
        <authorList>
            <person name="Cuomo C.A."/>
            <person name="Bakkeren G."/>
            <person name="Szabo L."/>
            <person name="Khalil H."/>
            <person name="Joly D."/>
            <person name="Goldberg J."/>
            <person name="Young S."/>
            <person name="Zeng Q."/>
            <person name="Fellers J."/>
        </authorList>
    </citation>
    <scope>NUCLEOTIDE SEQUENCE [LARGE SCALE GENOMIC DNA]</scope>
    <source>
        <strain evidence="3">1-1 BBBD Race 1</strain>
    </source>
</reference>
<dbReference type="PANTHER" id="PTHR33246">
    <property type="entry name" value="CCHC-TYPE DOMAIN-CONTAINING PROTEIN"/>
    <property type="match status" value="1"/>
</dbReference>
<reference evidence="4 5" key="3">
    <citation type="journal article" date="2017" name="G3 (Bethesda)">
        <title>Comparative analysis highlights variable genome content of wheat rusts and divergence of the mating loci.</title>
        <authorList>
            <person name="Cuomo C.A."/>
            <person name="Bakkeren G."/>
            <person name="Khalil H.B."/>
            <person name="Panwar V."/>
            <person name="Joly D."/>
            <person name="Linning R."/>
            <person name="Sakthikumar S."/>
            <person name="Song X."/>
            <person name="Adiconis X."/>
            <person name="Fan L."/>
            <person name="Goldberg J.M."/>
            <person name="Levin J.Z."/>
            <person name="Young S."/>
            <person name="Zeng Q."/>
            <person name="Anikster Y."/>
            <person name="Bruce M."/>
            <person name="Wang M."/>
            <person name="Yin C."/>
            <person name="McCallum B."/>
            <person name="Szabo L.J."/>
            <person name="Hulbert S."/>
            <person name="Chen X."/>
            <person name="Fellers J.P."/>
        </authorList>
    </citation>
    <scope>NUCLEOTIDE SEQUENCE</scope>
    <source>
        <strain evidence="5">Isolate 1-1 / race 1 (BBBD)</strain>
        <strain evidence="4">isolate 1-1 / race 1 (BBBD)</strain>
    </source>
</reference>
<protein>
    <recommendedName>
        <fullName evidence="6">Retrotransposon Copia-like N-terminal domain-containing protein</fullName>
    </recommendedName>
</protein>
<dbReference type="Proteomes" id="UP000005240">
    <property type="component" value="Unassembled WGS sequence"/>
</dbReference>
<sequence length="104" mass="11346">MSSSSTPQGDKTTSTMSSDPSPDFKEHPALKTSGIEPLKPPGMGSNYLDWSWTLMIHFLTTGVAYILEPDEKKAKALAVGKNWSLDNQTIVAVISRTIHTANIR</sequence>
<keyword evidence="2" id="KW-0812">Transmembrane</keyword>
<accession>A0A180FWT5</accession>
<gene>
    <name evidence="3" type="ORF">PTTG_12091</name>
</gene>
<dbReference type="VEuPathDB" id="FungiDB:PTTG_12091"/>
<evidence type="ECO:0000313" key="5">
    <source>
        <dbReference type="Proteomes" id="UP000005240"/>
    </source>
</evidence>
<reference evidence="4" key="4">
    <citation type="submission" date="2025-05" db="UniProtKB">
        <authorList>
            <consortium name="EnsemblFungi"/>
        </authorList>
    </citation>
    <scope>IDENTIFICATION</scope>
    <source>
        <strain evidence="4">isolate 1-1 / race 1 (BBBD)</strain>
    </source>
</reference>
<feature type="transmembrane region" description="Helical" evidence="2">
    <location>
        <begin position="50"/>
        <end position="67"/>
    </location>
</feature>
<dbReference type="STRING" id="630390.A0A180FWT5"/>
<dbReference type="PANTHER" id="PTHR33246:SF51">
    <property type="entry name" value="MYB_SANT-LIKE DOMAIN-CONTAINING PROTEIN"/>
    <property type="match status" value="1"/>
</dbReference>
<feature type="region of interest" description="Disordered" evidence="1">
    <location>
        <begin position="1"/>
        <end position="42"/>
    </location>
</feature>
<feature type="compositionally biased region" description="Low complexity" evidence="1">
    <location>
        <begin position="12"/>
        <end position="21"/>
    </location>
</feature>
<dbReference type="EMBL" id="ADAS02010663">
    <property type="protein sequence ID" value="OAV84861.1"/>
    <property type="molecule type" value="Genomic_DNA"/>
</dbReference>
<feature type="non-terminal residue" evidence="3">
    <location>
        <position position="104"/>
    </location>
</feature>
<dbReference type="EnsemblFungi" id="PTTG_12091-t43_1">
    <property type="protein sequence ID" value="PTTG_12091-t43_1-p1"/>
    <property type="gene ID" value="PTTG_12091"/>
</dbReference>
<keyword evidence="5" id="KW-1185">Reference proteome</keyword>
<dbReference type="OrthoDB" id="10463534at2759"/>